<protein>
    <submittedName>
        <fullName evidence="1">7380_t:CDS:1</fullName>
    </submittedName>
</protein>
<proteinExistence type="predicted"/>
<evidence type="ECO:0000313" key="1">
    <source>
        <dbReference type="EMBL" id="CAI2199126.1"/>
    </source>
</evidence>
<reference evidence="1" key="1">
    <citation type="submission" date="2022-08" db="EMBL/GenBank/DDBJ databases">
        <authorList>
            <person name="Kallberg Y."/>
            <person name="Tangrot J."/>
            <person name="Rosling A."/>
        </authorList>
    </citation>
    <scope>NUCLEOTIDE SEQUENCE</scope>
    <source>
        <strain evidence="1">Wild A</strain>
    </source>
</reference>
<comment type="caution">
    <text evidence="1">The sequence shown here is derived from an EMBL/GenBank/DDBJ whole genome shotgun (WGS) entry which is preliminary data.</text>
</comment>
<feature type="non-terminal residue" evidence="1">
    <location>
        <position position="1"/>
    </location>
</feature>
<feature type="non-terminal residue" evidence="1">
    <location>
        <position position="59"/>
    </location>
</feature>
<dbReference type="AlphaFoldDB" id="A0A9W4TBQ7"/>
<name>A0A9W4TBQ7_9GLOM</name>
<sequence length="59" mass="6809">AMTQYMPIEILDKVNPKEVPDVQSIAPDAEIDYILKVDLEVLVYLHDFFADYPLALEKQ</sequence>
<accession>A0A9W4TBQ7</accession>
<dbReference type="EMBL" id="CAMKVN010020357">
    <property type="protein sequence ID" value="CAI2199126.1"/>
    <property type="molecule type" value="Genomic_DNA"/>
</dbReference>
<organism evidence="1 2">
    <name type="scientific">Funneliformis geosporum</name>
    <dbReference type="NCBI Taxonomy" id="1117311"/>
    <lineage>
        <taxon>Eukaryota</taxon>
        <taxon>Fungi</taxon>
        <taxon>Fungi incertae sedis</taxon>
        <taxon>Mucoromycota</taxon>
        <taxon>Glomeromycotina</taxon>
        <taxon>Glomeromycetes</taxon>
        <taxon>Glomerales</taxon>
        <taxon>Glomeraceae</taxon>
        <taxon>Funneliformis</taxon>
    </lineage>
</organism>
<dbReference type="Proteomes" id="UP001153678">
    <property type="component" value="Unassembled WGS sequence"/>
</dbReference>
<evidence type="ECO:0000313" key="2">
    <source>
        <dbReference type="Proteomes" id="UP001153678"/>
    </source>
</evidence>
<dbReference type="OrthoDB" id="2382514at2759"/>
<gene>
    <name evidence="1" type="ORF">FWILDA_LOCUS18917</name>
</gene>
<keyword evidence="2" id="KW-1185">Reference proteome</keyword>